<evidence type="ECO:0008006" key="4">
    <source>
        <dbReference type="Google" id="ProtNLM"/>
    </source>
</evidence>
<dbReference type="GO" id="GO:0003682">
    <property type="term" value="F:chromatin binding"/>
    <property type="evidence" value="ECO:0007669"/>
    <property type="project" value="InterPro"/>
</dbReference>
<keyword evidence="1" id="KW-0880">Kelch repeat</keyword>
<keyword evidence="3" id="KW-1185">Reference proteome</keyword>
<dbReference type="Pfam" id="PF24681">
    <property type="entry name" value="Kelch_KLHDC2_KLHL20_DRC7"/>
    <property type="match status" value="1"/>
</dbReference>
<dbReference type="Gene3D" id="2.120.10.80">
    <property type="entry name" value="Kelch-type beta propeller"/>
    <property type="match status" value="2"/>
</dbReference>
<dbReference type="PANTHER" id="PTHR46461">
    <property type="entry name" value="KELCH DOMAIN-CONTAINING PROTEIN 3"/>
    <property type="match status" value="1"/>
</dbReference>
<dbReference type="PANTHER" id="PTHR46461:SF1">
    <property type="entry name" value="KELCH DOMAIN-CONTAINING PROTEIN 3"/>
    <property type="match status" value="1"/>
</dbReference>
<evidence type="ECO:0000313" key="2">
    <source>
        <dbReference type="EMBL" id="RMX34829.1"/>
    </source>
</evidence>
<name>A0A3M6T4I7_POCDA</name>
<dbReference type="InterPro" id="IPR006652">
    <property type="entry name" value="Kelch_1"/>
</dbReference>
<dbReference type="SMART" id="SM00612">
    <property type="entry name" value="Kelch"/>
    <property type="match status" value="3"/>
</dbReference>
<protein>
    <recommendedName>
        <fullName evidence="4">Kelch domain-containing protein 3</fullName>
    </recommendedName>
</protein>
<reference evidence="2 3" key="1">
    <citation type="journal article" date="2018" name="Sci. Rep.">
        <title>Comparative analysis of the Pocillopora damicornis genome highlights role of immune system in coral evolution.</title>
        <authorList>
            <person name="Cunning R."/>
            <person name="Bay R.A."/>
            <person name="Gillette P."/>
            <person name="Baker A.C."/>
            <person name="Traylor-Knowles N."/>
        </authorList>
    </citation>
    <scope>NUCLEOTIDE SEQUENCE [LARGE SCALE GENOMIC DNA]</scope>
    <source>
        <strain evidence="2">RSMAS</strain>
        <tissue evidence="2">Whole animal</tissue>
    </source>
</reference>
<accession>A0A3M6T4I7</accession>
<evidence type="ECO:0000256" key="1">
    <source>
        <dbReference type="ARBA" id="ARBA00022441"/>
    </source>
</evidence>
<organism evidence="2 3">
    <name type="scientific">Pocillopora damicornis</name>
    <name type="common">Cauliflower coral</name>
    <name type="synonym">Millepora damicornis</name>
    <dbReference type="NCBI Taxonomy" id="46731"/>
    <lineage>
        <taxon>Eukaryota</taxon>
        <taxon>Metazoa</taxon>
        <taxon>Cnidaria</taxon>
        <taxon>Anthozoa</taxon>
        <taxon>Hexacorallia</taxon>
        <taxon>Scleractinia</taxon>
        <taxon>Astrocoeniina</taxon>
        <taxon>Pocilloporidae</taxon>
        <taxon>Pocillopora</taxon>
    </lineage>
</organism>
<dbReference type="InterPro" id="IPR052637">
    <property type="entry name" value="KLHDC3-like"/>
</dbReference>
<dbReference type="AlphaFoldDB" id="A0A3M6T4I7"/>
<evidence type="ECO:0000313" key="3">
    <source>
        <dbReference type="Proteomes" id="UP000275408"/>
    </source>
</evidence>
<dbReference type="STRING" id="46731.A0A3M6T4I7"/>
<dbReference type="OrthoDB" id="432528at2759"/>
<dbReference type="GO" id="GO:0005737">
    <property type="term" value="C:cytoplasm"/>
    <property type="evidence" value="ECO:0007669"/>
    <property type="project" value="TreeGrafter"/>
</dbReference>
<dbReference type="InterPro" id="IPR015915">
    <property type="entry name" value="Kelch-typ_b-propeller"/>
</dbReference>
<gene>
    <name evidence="2" type="ORF">pdam_00022847</name>
</gene>
<dbReference type="SUPFAM" id="SSF117281">
    <property type="entry name" value="Kelch motif"/>
    <property type="match status" value="1"/>
</dbReference>
<dbReference type="EMBL" id="RCHS01004373">
    <property type="protein sequence ID" value="RMX34829.1"/>
    <property type="molecule type" value="Genomic_DNA"/>
</dbReference>
<comment type="caution">
    <text evidence="2">The sequence shown here is derived from an EMBL/GenBank/DDBJ whole genome shotgun (WGS) entry which is preliminary data.</text>
</comment>
<sequence length="396" mass="44387">MAIRWTQEVEGGPRRVNHAAVSIRNRFIFSFGGYCTGEEYNQIVNIDVHVFDTVLIILESRSTDRLVMFLAVQCRWMKPPPVSCECKGCVPYMRYGHSASAMGDLVYIFGGRNDTHGACNILYCFDTRSLTWSKPKVNGKPPAARDGHSACVIESRIYIFGGYEEEGECFSNSIEYLDTQTLTWHQPRVTGEPAKWRDFHSATAVGTNMYIFGGRGDRLGQYHSGQEVYSSSVRVFDTVKNCWFKLNTSGNVPIGRRSHSAVAYGKHVYVFGGYNGIEKKHYGEVFSLDTDTNVWTKLDISGHGPCPRRRHCCCLIGTRLMIFGGTSPAAGEPADDEYHLQDHSDLYILDLEPSLRTLCKLAVIQYKLDQTPLPKVLKTELSIMEAGRSSVRSSQG</sequence>
<dbReference type="Proteomes" id="UP000275408">
    <property type="component" value="Unassembled WGS sequence"/>
</dbReference>
<proteinExistence type="predicted"/>